<dbReference type="PANTHER" id="PTHR46890:SF1">
    <property type="entry name" value="REVERSE TRANSCRIPTASE DOMAIN-CONTAINING PROTEIN"/>
    <property type="match status" value="1"/>
</dbReference>
<proteinExistence type="predicted"/>
<dbReference type="InterPro" id="IPR052343">
    <property type="entry name" value="Retrotransposon-Effector_Assoc"/>
</dbReference>
<accession>A0A438EWH7</accession>
<gene>
    <name evidence="1" type="ORF">CK203_079574</name>
</gene>
<sequence>MSEASRGGRSWFAVESKSFELQVEVMVLKLVAGIMEIEVCDIESKRYCVIFPEGRGLLGGWNTLVGKLHGLGVVSLVRFLDLGVGRKRVARKEGSVGLVFSGLVGRLRVAFLGRGLLLFEFEFESLSEAKRVLARGKRRLKENVLHLTRWNPEVGCFWQSAGIKEAWVRVVGLPFHMWSRELEGKELPSSLEIVVGSSCFAIQLWWETHPCFVQVVPVSKNSMAEEKVELAEVQRRVQDVSLHEGRQKGVGADTFVVATSSKLGSVGRSVSDILEGNPMLALAPLLTQIESTLLEVARAEITTRRYWKRSLEGGEKAMEEGGGRDVAEKAVDARLTQKVGDFGDQWNESSLEELGAIRGLWDDPWCIGKDFNVSRFPSEHSKKGRLAAAMRRFSEEGRFKDLLKDWWQWLNFRGSSSFSLATKLKALKGILKTWNKEVFGKVEVNKSLALQQVNLWDTQERSRALSVEQVEARNEAREECKKWVLMEEISWRQNSKEVWWLKEDEKREIQGGVVSAFQHLLLDPGDWSPSLDGLVFDSLVGKEIARLEEALSVNDWDLVKEVVMSFFREFQEHERFVRRLNSTFLVLVPKKGDVEDLRDFRPISLVGGLYKLLANRLKKVVLKKMGFGDKWVGWVKWCISIASFLVLVNDTPTGALSCLINRAVSEGLLTGCRVKGKDGEGVQLTHLLYVDKTLIFYDAFEDQLAHLSWVLIWFEVISSLRINMDKSEILPMGRVENLEKLALELGCKVRTLPSLYLGFPLGAPHKSMTVWDGVEERLLRRLALWKRSVRLRLEQIQRDFLWGGGALERKTHLVNWRFMVEKEALWNQVISSKYGVEEVVGIPTKVERDLVWGCGRRLERKVLNEALCSSFPSLFALAVSKEEWVAEVWDPSVEEGSWSPRFSRAFNDWEVVLVEWLIMTIQGKRVSAEVEDRVIWKKIKSGFFTVKSLYSAEELGSIVWFPRKIIWSSYVPPRVDCFA</sequence>
<dbReference type="Proteomes" id="UP000288805">
    <property type="component" value="Unassembled WGS sequence"/>
</dbReference>
<dbReference type="EMBL" id="QGNW01001175">
    <property type="protein sequence ID" value="RVW52077.1"/>
    <property type="molecule type" value="Genomic_DNA"/>
</dbReference>
<dbReference type="PANTHER" id="PTHR46890">
    <property type="entry name" value="NON-LTR RETROLELEMENT REVERSE TRANSCRIPTASE-LIKE PROTEIN-RELATED"/>
    <property type="match status" value="1"/>
</dbReference>
<organism evidence="1 2">
    <name type="scientific">Vitis vinifera</name>
    <name type="common">Grape</name>
    <dbReference type="NCBI Taxonomy" id="29760"/>
    <lineage>
        <taxon>Eukaryota</taxon>
        <taxon>Viridiplantae</taxon>
        <taxon>Streptophyta</taxon>
        <taxon>Embryophyta</taxon>
        <taxon>Tracheophyta</taxon>
        <taxon>Spermatophyta</taxon>
        <taxon>Magnoliopsida</taxon>
        <taxon>eudicotyledons</taxon>
        <taxon>Gunneridae</taxon>
        <taxon>Pentapetalae</taxon>
        <taxon>rosids</taxon>
        <taxon>Vitales</taxon>
        <taxon>Vitaceae</taxon>
        <taxon>Viteae</taxon>
        <taxon>Vitis</taxon>
    </lineage>
</organism>
<name>A0A438EWH7_VITVI</name>
<evidence type="ECO:0000313" key="1">
    <source>
        <dbReference type="EMBL" id="RVW52077.1"/>
    </source>
</evidence>
<protein>
    <submittedName>
        <fullName evidence="1">Uncharacterized protein</fullName>
    </submittedName>
</protein>
<dbReference type="AlphaFoldDB" id="A0A438EWH7"/>
<reference evidence="1 2" key="1">
    <citation type="journal article" date="2018" name="PLoS Genet.">
        <title>Population sequencing reveals clonal diversity and ancestral inbreeding in the grapevine cultivar Chardonnay.</title>
        <authorList>
            <person name="Roach M.J."/>
            <person name="Johnson D.L."/>
            <person name="Bohlmann J."/>
            <person name="van Vuuren H.J."/>
            <person name="Jones S.J."/>
            <person name="Pretorius I.S."/>
            <person name="Schmidt S.A."/>
            <person name="Borneman A.R."/>
        </authorList>
    </citation>
    <scope>NUCLEOTIDE SEQUENCE [LARGE SCALE GENOMIC DNA]</scope>
    <source>
        <strain evidence="2">cv. Chardonnay</strain>
        <tissue evidence="1">Leaf</tissue>
    </source>
</reference>
<evidence type="ECO:0000313" key="2">
    <source>
        <dbReference type="Proteomes" id="UP000288805"/>
    </source>
</evidence>
<comment type="caution">
    <text evidence="1">The sequence shown here is derived from an EMBL/GenBank/DDBJ whole genome shotgun (WGS) entry which is preliminary data.</text>
</comment>